<comment type="caution">
    <text evidence="1">The sequence shown here is derived from an EMBL/GenBank/DDBJ whole genome shotgun (WGS) entry which is preliminary data.</text>
</comment>
<evidence type="ECO:0000313" key="2">
    <source>
        <dbReference type="Proteomes" id="UP001589575"/>
    </source>
</evidence>
<organism evidence="1 2">
    <name type="scientific">Citricoccus parietis</name>
    <dbReference type="NCBI Taxonomy" id="592307"/>
    <lineage>
        <taxon>Bacteria</taxon>
        <taxon>Bacillati</taxon>
        <taxon>Actinomycetota</taxon>
        <taxon>Actinomycetes</taxon>
        <taxon>Micrococcales</taxon>
        <taxon>Micrococcaceae</taxon>
        <taxon>Citricoccus</taxon>
    </lineage>
</organism>
<dbReference type="Proteomes" id="UP001589575">
    <property type="component" value="Unassembled WGS sequence"/>
</dbReference>
<gene>
    <name evidence="1" type="ORF">ACFFX0_31465</name>
</gene>
<name>A0ABV5GA11_9MICC</name>
<protein>
    <submittedName>
        <fullName evidence="1">Uncharacterized protein</fullName>
    </submittedName>
</protein>
<evidence type="ECO:0000313" key="1">
    <source>
        <dbReference type="EMBL" id="MFB9075439.1"/>
    </source>
</evidence>
<keyword evidence="2" id="KW-1185">Reference proteome</keyword>
<dbReference type="EMBL" id="JBHMFI010000023">
    <property type="protein sequence ID" value="MFB9075439.1"/>
    <property type="molecule type" value="Genomic_DNA"/>
</dbReference>
<accession>A0ABV5GA11</accession>
<proteinExistence type="predicted"/>
<sequence>MLERAQVTSGVSGGGSLYGILLSDRSGALCRFQKPATRTSGVACTNFLGEATVAISGRSLGQSHVGLSCFMWMAVHAAV</sequence>
<reference evidence="1 2" key="1">
    <citation type="submission" date="2024-09" db="EMBL/GenBank/DDBJ databases">
        <authorList>
            <person name="Sun Q."/>
            <person name="Mori K."/>
        </authorList>
    </citation>
    <scope>NUCLEOTIDE SEQUENCE [LARGE SCALE GENOMIC DNA]</scope>
    <source>
        <strain evidence="1 2">CCM 7609</strain>
    </source>
</reference>